<protein>
    <submittedName>
        <fullName evidence="1">Uncharacterized protein</fullName>
    </submittedName>
</protein>
<organism evidence="1 2">
    <name type="scientific">Rhizobium sullae</name>
    <name type="common">Rhizobium hedysari</name>
    <dbReference type="NCBI Taxonomy" id="50338"/>
    <lineage>
        <taxon>Bacteria</taxon>
        <taxon>Pseudomonadati</taxon>
        <taxon>Pseudomonadota</taxon>
        <taxon>Alphaproteobacteria</taxon>
        <taxon>Hyphomicrobiales</taxon>
        <taxon>Rhizobiaceae</taxon>
        <taxon>Rhizobium/Agrobacterium group</taxon>
        <taxon>Rhizobium</taxon>
    </lineage>
</organism>
<dbReference type="AlphaFoldDB" id="A0A2N0DAF6"/>
<sequence>MTNVTPRYDLICDPLDRWIVWDHVTESPASFGGRILDGLDEQEASRLADVMNELQRRQQTLTDRVGKRSAR</sequence>
<reference evidence="1 2" key="1">
    <citation type="submission" date="2017-11" db="EMBL/GenBank/DDBJ databases">
        <authorList>
            <person name="Han C.G."/>
        </authorList>
    </citation>
    <scope>NUCLEOTIDE SEQUENCE [LARGE SCALE GENOMIC DNA]</scope>
    <source>
        <strain evidence="1 2">HCNT1</strain>
    </source>
</reference>
<dbReference type="RefSeq" id="WP_100771353.1">
    <property type="nucleotide sequence ID" value="NZ_PIQN01000008.1"/>
</dbReference>
<dbReference type="EMBL" id="PIQN01000008">
    <property type="protein sequence ID" value="PKA43076.1"/>
    <property type="molecule type" value="Genomic_DNA"/>
</dbReference>
<accession>A0A2N0DAF6</accession>
<evidence type="ECO:0000313" key="1">
    <source>
        <dbReference type="EMBL" id="PKA43076.1"/>
    </source>
</evidence>
<comment type="caution">
    <text evidence="1">The sequence shown here is derived from an EMBL/GenBank/DDBJ whole genome shotgun (WGS) entry which is preliminary data.</text>
</comment>
<evidence type="ECO:0000313" key="2">
    <source>
        <dbReference type="Proteomes" id="UP000232164"/>
    </source>
</evidence>
<reference evidence="1 2" key="2">
    <citation type="submission" date="2017-12" db="EMBL/GenBank/DDBJ databases">
        <title>Genome sequence of Rhizobium sullae HCNT1 isolated from Sulla coronaria nodules and featuring peculiar denitrification phenotypes.</title>
        <authorList>
            <person name="De Diego-Diaz B."/>
            <person name="Treu L."/>
            <person name="Campanaro S."/>
            <person name="Da Silva Duarte V."/>
            <person name="Basaglia M."/>
            <person name="Favaro L."/>
            <person name="Casella S."/>
            <person name="Squartini A."/>
        </authorList>
    </citation>
    <scope>NUCLEOTIDE SEQUENCE [LARGE SCALE GENOMIC DNA]</scope>
    <source>
        <strain evidence="1 2">HCNT1</strain>
    </source>
</reference>
<proteinExistence type="predicted"/>
<dbReference type="Proteomes" id="UP000232164">
    <property type="component" value="Unassembled WGS sequence"/>
</dbReference>
<dbReference type="STRING" id="1041146.GCA_000427985_04139"/>
<name>A0A2N0DAF6_RHISU</name>
<gene>
    <name evidence="1" type="ORF">CWR43_13500</name>
</gene>